<organism evidence="2 3">
    <name type="scientific">Hyaloscypha hepaticicola</name>
    <dbReference type="NCBI Taxonomy" id="2082293"/>
    <lineage>
        <taxon>Eukaryota</taxon>
        <taxon>Fungi</taxon>
        <taxon>Dikarya</taxon>
        <taxon>Ascomycota</taxon>
        <taxon>Pezizomycotina</taxon>
        <taxon>Leotiomycetes</taxon>
        <taxon>Helotiales</taxon>
        <taxon>Hyaloscyphaceae</taxon>
        <taxon>Hyaloscypha</taxon>
    </lineage>
</organism>
<name>A0A2J6PQ52_9HELO</name>
<reference evidence="2 3" key="1">
    <citation type="submission" date="2016-05" db="EMBL/GenBank/DDBJ databases">
        <title>A degradative enzymes factory behind the ericoid mycorrhizal symbiosis.</title>
        <authorList>
            <consortium name="DOE Joint Genome Institute"/>
            <person name="Martino E."/>
            <person name="Morin E."/>
            <person name="Grelet G."/>
            <person name="Kuo A."/>
            <person name="Kohler A."/>
            <person name="Daghino S."/>
            <person name="Barry K."/>
            <person name="Choi C."/>
            <person name="Cichocki N."/>
            <person name="Clum A."/>
            <person name="Copeland A."/>
            <person name="Hainaut M."/>
            <person name="Haridas S."/>
            <person name="Labutti K."/>
            <person name="Lindquist E."/>
            <person name="Lipzen A."/>
            <person name="Khouja H.-R."/>
            <person name="Murat C."/>
            <person name="Ohm R."/>
            <person name="Olson A."/>
            <person name="Spatafora J."/>
            <person name="Veneault-Fourrey C."/>
            <person name="Henrissat B."/>
            <person name="Grigoriev I."/>
            <person name="Martin F."/>
            <person name="Perotto S."/>
        </authorList>
    </citation>
    <scope>NUCLEOTIDE SEQUENCE [LARGE SCALE GENOMIC DNA]</scope>
    <source>
        <strain evidence="2 3">UAMH 7357</strain>
    </source>
</reference>
<dbReference type="PANTHER" id="PTHR35392:SF5">
    <property type="entry name" value="ZN(2)-C6 FUNGAL-TYPE DOMAIN-CONTAINING PROTEIN"/>
    <property type="match status" value="1"/>
</dbReference>
<dbReference type="EMBL" id="KZ613508">
    <property type="protein sequence ID" value="PMD16157.1"/>
    <property type="molecule type" value="Genomic_DNA"/>
</dbReference>
<dbReference type="PANTHER" id="PTHR35392">
    <property type="entry name" value="ZN(II)2CYS6 TRANSCRIPTION FACTOR (EUROFUNG)-RELATED-RELATED"/>
    <property type="match status" value="1"/>
</dbReference>
<accession>A0A2J6PQ52</accession>
<dbReference type="OrthoDB" id="4226666at2759"/>
<feature type="region of interest" description="Disordered" evidence="1">
    <location>
        <begin position="1"/>
        <end position="21"/>
    </location>
</feature>
<protein>
    <submittedName>
        <fullName evidence="2">Uncharacterized protein</fullName>
    </submittedName>
</protein>
<evidence type="ECO:0000313" key="2">
    <source>
        <dbReference type="EMBL" id="PMD16157.1"/>
    </source>
</evidence>
<proteinExistence type="predicted"/>
<dbReference type="InterPro" id="IPR052973">
    <property type="entry name" value="Fungal_sec-metab_reg_TF"/>
</dbReference>
<feature type="compositionally biased region" description="Polar residues" evidence="1">
    <location>
        <begin position="1"/>
        <end position="14"/>
    </location>
</feature>
<dbReference type="AlphaFoldDB" id="A0A2J6PQ52"/>
<dbReference type="Proteomes" id="UP000235672">
    <property type="component" value="Unassembled WGS sequence"/>
</dbReference>
<gene>
    <name evidence="2" type="ORF">NA56DRAFT_322715</name>
</gene>
<keyword evidence="3" id="KW-1185">Reference proteome</keyword>
<sequence length="567" mass="64162">MKRTLSSRPTTPSDALSLDFSHEDNSFSDFPAISNQAMSEDFPYSDTTSSKSNPEFGSSVKTRSLLPTICELATPSFDVESSSLPGNHEILSNTNSFTTPYGHHYQQTQHRLDSGQHSIKRVGHNTNLSDTWFSPSSQTRACWTFHPSRSKISACVPGLPCEQCHRIASKLSIRNQPRLKEPLESLAGFLVPRYLNGNFTKANVEKFIAMNATGWGKQSITVGLTWGYQKLLHIELVPLIHPQIEILHHHLAVPSSGVTGQKLVKQNSPPLGILRPDIDDMKYEYRKYIRDIVDGGLFGYLPVAYIDQESDLPERVLTAVCSYYTAASKKGRHMEILLRDAIEMHITVTILERCLVLDEKSHKDVEELLGERFPKISAPRVAQRQIKLAVFMTQTARIRDVLHGWGRLMSKTASPTHLSRNWPTAICVFLMMVLVIDKVIGAAWYFCEASIVHERRDATEERRQFMKLVSVTQTELFERCKEIFHSRYKTREGGKLSFNPVRDGLDAWNGQVPAYRPDAVKELTRDLQSIVRDFETEIRQHDDGSGLNEFTYAGRLACIFLGDLLSH</sequence>
<evidence type="ECO:0000313" key="3">
    <source>
        <dbReference type="Proteomes" id="UP000235672"/>
    </source>
</evidence>
<evidence type="ECO:0000256" key="1">
    <source>
        <dbReference type="SAM" id="MobiDB-lite"/>
    </source>
</evidence>
<dbReference type="STRING" id="1745343.A0A2J6PQ52"/>